<feature type="chain" id="PRO_5039954543" evidence="1">
    <location>
        <begin position="21"/>
        <end position="147"/>
    </location>
</feature>
<keyword evidence="3" id="KW-1185">Reference proteome</keyword>
<protein>
    <submittedName>
        <fullName evidence="2">Uncharacterized protein</fullName>
    </submittedName>
</protein>
<accession>A0A9J6BHZ5</accession>
<gene>
    <name evidence="2" type="ORF">PVAND_017332</name>
</gene>
<feature type="signal peptide" evidence="1">
    <location>
        <begin position="1"/>
        <end position="20"/>
    </location>
</feature>
<name>A0A9J6BHZ5_POLVA</name>
<keyword evidence="1" id="KW-0732">Signal</keyword>
<evidence type="ECO:0000313" key="3">
    <source>
        <dbReference type="Proteomes" id="UP001107558"/>
    </source>
</evidence>
<comment type="caution">
    <text evidence="2">The sequence shown here is derived from an EMBL/GenBank/DDBJ whole genome shotgun (WGS) entry which is preliminary data.</text>
</comment>
<evidence type="ECO:0000256" key="1">
    <source>
        <dbReference type="SAM" id="SignalP"/>
    </source>
</evidence>
<dbReference type="AlphaFoldDB" id="A0A9J6BHZ5"/>
<dbReference type="Proteomes" id="UP001107558">
    <property type="component" value="Chromosome 4"/>
</dbReference>
<evidence type="ECO:0000313" key="2">
    <source>
        <dbReference type="EMBL" id="KAG5669445.1"/>
    </source>
</evidence>
<proteinExistence type="predicted"/>
<dbReference type="EMBL" id="JADBJN010000004">
    <property type="protein sequence ID" value="KAG5669445.1"/>
    <property type="molecule type" value="Genomic_DNA"/>
</dbReference>
<sequence>MKVFFLTIFVLFYTVKKTKAEKSVQKSPCGTFIPYDPISQPNLPETHGVLAGKFSDTTQIYVGTGKTWCGSNLPARLSIVAESGPGAYVYCAGSEIYNYSSSAYLENNSGLQWIDTDENSFYNVSGALKVKIFFCNNLYWKSKCPVV</sequence>
<reference evidence="2" key="1">
    <citation type="submission" date="2021-03" db="EMBL/GenBank/DDBJ databases">
        <title>Chromosome level genome of the anhydrobiotic midge Polypedilum vanderplanki.</title>
        <authorList>
            <person name="Yoshida Y."/>
            <person name="Kikawada T."/>
            <person name="Gusev O."/>
        </authorList>
    </citation>
    <scope>NUCLEOTIDE SEQUENCE</scope>
    <source>
        <strain evidence="2">NIAS01</strain>
        <tissue evidence="2">Whole body or cell culture</tissue>
    </source>
</reference>
<organism evidence="2 3">
    <name type="scientific">Polypedilum vanderplanki</name>
    <name type="common">Sleeping chironomid midge</name>
    <dbReference type="NCBI Taxonomy" id="319348"/>
    <lineage>
        <taxon>Eukaryota</taxon>
        <taxon>Metazoa</taxon>
        <taxon>Ecdysozoa</taxon>
        <taxon>Arthropoda</taxon>
        <taxon>Hexapoda</taxon>
        <taxon>Insecta</taxon>
        <taxon>Pterygota</taxon>
        <taxon>Neoptera</taxon>
        <taxon>Endopterygota</taxon>
        <taxon>Diptera</taxon>
        <taxon>Nematocera</taxon>
        <taxon>Chironomoidea</taxon>
        <taxon>Chironomidae</taxon>
        <taxon>Chironominae</taxon>
        <taxon>Polypedilum</taxon>
        <taxon>Polypedilum</taxon>
    </lineage>
</organism>